<proteinExistence type="predicted"/>
<reference evidence="1 2" key="1">
    <citation type="submission" date="2019-01" db="EMBL/GenBank/DDBJ databases">
        <title>Bacillus sp. M5HDSG1-1, whole genome shotgun sequence.</title>
        <authorList>
            <person name="Tuo L."/>
        </authorList>
    </citation>
    <scope>NUCLEOTIDE SEQUENCE [LARGE SCALE GENOMIC DNA]</scope>
    <source>
        <strain evidence="1 2">M5HDSG1-1</strain>
    </source>
</reference>
<comment type="caution">
    <text evidence="1">The sequence shown here is derived from an EMBL/GenBank/DDBJ whole genome shotgun (WGS) entry which is preliminary data.</text>
</comment>
<keyword evidence="2" id="KW-1185">Reference proteome</keyword>
<protein>
    <submittedName>
        <fullName evidence="1">YrzI family small protein</fullName>
    </submittedName>
</protein>
<dbReference type="Proteomes" id="UP000288024">
    <property type="component" value="Unassembled WGS sequence"/>
</dbReference>
<gene>
    <name evidence="1" type="ORF">EM808_06460</name>
</gene>
<organism evidence="1 2">
    <name type="scientific">Niallia taxi</name>
    <dbReference type="NCBI Taxonomy" id="2499688"/>
    <lineage>
        <taxon>Bacteria</taxon>
        <taxon>Bacillati</taxon>
        <taxon>Bacillota</taxon>
        <taxon>Bacilli</taxon>
        <taxon>Bacillales</taxon>
        <taxon>Bacillaceae</taxon>
        <taxon>Niallia</taxon>
    </lineage>
</organism>
<evidence type="ECO:0000313" key="2">
    <source>
        <dbReference type="Proteomes" id="UP000288024"/>
    </source>
</evidence>
<dbReference type="Pfam" id="PF09501">
    <property type="entry name" value="Bac_small_YrzI"/>
    <property type="match status" value="1"/>
</dbReference>
<name>A0A437KDG5_9BACI</name>
<dbReference type="InterPro" id="IPR012655">
    <property type="entry name" value="YrzI"/>
</dbReference>
<dbReference type="RefSeq" id="WP_127737368.1">
    <property type="nucleotide sequence ID" value="NZ_CAJCKN010000109.1"/>
</dbReference>
<dbReference type="GeneID" id="87616187"/>
<evidence type="ECO:0000313" key="1">
    <source>
        <dbReference type="EMBL" id="RVT65147.1"/>
    </source>
</evidence>
<accession>A0A437KDG5</accession>
<sequence>MTLNLLFFTVIIRKREISTKEYLHQQRIEKLMDEHKNRQITHQRFL</sequence>
<dbReference type="AlphaFoldDB" id="A0A437KDG5"/>
<dbReference type="EMBL" id="RZTZ01000002">
    <property type="protein sequence ID" value="RVT65147.1"/>
    <property type="molecule type" value="Genomic_DNA"/>
</dbReference>
<dbReference type="NCBIfam" id="TIGR02413">
    <property type="entry name" value="Bac_small_yrzI"/>
    <property type="match status" value="1"/>
</dbReference>